<evidence type="ECO:0000256" key="2">
    <source>
        <dbReference type="SAM" id="SignalP"/>
    </source>
</evidence>
<reference evidence="3 4" key="1">
    <citation type="submission" date="2016-11" db="EMBL/GenBank/DDBJ databases">
        <authorList>
            <person name="Jaros S."/>
            <person name="Januszkiewicz K."/>
            <person name="Wedrychowicz H."/>
        </authorList>
    </citation>
    <scope>NUCLEOTIDE SEQUENCE [LARGE SCALE GENOMIC DNA]</scope>
    <source>
        <strain evidence="3 4">DSM 24574</strain>
    </source>
</reference>
<dbReference type="AlphaFoldDB" id="A0A1M5VND3"/>
<gene>
    <name evidence="3" type="ORF">SAMN04488109_5223</name>
</gene>
<dbReference type="SUPFAM" id="SSF48452">
    <property type="entry name" value="TPR-like"/>
    <property type="match status" value="1"/>
</dbReference>
<dbReference type="InterPro" id="IPR019734">
    <property type="entry name" value="TPR_rpt"/>
</dbReference>
<dbReference type="Pfam" id="PF13181">
    <property type="entry name" value="TPR_8"/>
    <property type="match status" value="3"/>
</dbReference>
<feature type="repeat" description="TPR" evidence="1">
    <location>
        <begin position="490"/>
        <end position="523"/>
    </location>
</feature>
<dbReference type="Gene3D" id="1.25.40.10">
    <property type="entry name" value="Tetratricopeptide repeat domain"/>
    <property type="match status" value="3"/>
</dbReference>
<evidence type="ECO:0000313" key="4">
    <source>
        <dbReference type="Proteomes" id="UP000184212"/>
    </source>
</evidence>
<keyword evidence="4" id="KW-1185">Reference proteome</keyword>
<dbReference type="PROSITE" id="PS50005">
    <property type="entry name" value="TPR"/>
    <property type="match status" value="7"/>
</dbReference>
<feature type="repeat" description="TPR" evidence="1">
    <location>
        <begin position="238"/>
        <end position="271"/>
    </location>
</feature>
<keyword evidence="2" id="KW-0732">Signal</keyword>
<dbReference type="SMART" id="SM00028">
    <property type="entry name" value="TPR"/>
    <property type="match status" value="8"/>
</dbReference>
<feature type="repeat" description="TPR" evidence="1">
    <location>
        <begin position="170"/>
        <end position="203"/>
    </location>
</feature>
<keyword evidence="1" id="KW-0802">TPR repeat</keyword>
<organism evidence="3 4">
    <name type="scientific">Chryseolinea serpens</name>
    <dbReference type="NCBI Taxonomy" id="947013"/>
    <lineage>
        <taxon>Bacteria</taxon>
        <taxon>Pseudomonadati</taxon>
        <taxon>Bacteroidota</taxon>
        <taxon>Cytophagia</taxon>
        <taxon>Cytophagales</taxon>
        <taxon>Fulvivirgaceae</taxon>
        <taxon>Chryseolinea</taxon>
    </lineage>
</organism>
<dbReference type="OrthoDB" id="638548at2"/>
<evidence type="ECO:0000313" key="3">
    <source>
        <dbReference type="EMBL" id="SHH76433.1"/>
    </source>
</evidence>
<dbReference type="Pfam" id="PF13432">
    <property type="entry name" value="TPR_16"/>
    <property type="match status" value="1"/>
</dbReference>
<dbReference type="SUPFAM" id="SSF81901">
    <property type="entry name" value="HCP-like"/>
    <property type="match status" value="1"/>
</dbReference>
<dbReference type="RefSeq" id="WP_073140452.1">
    <property type="nucleotide sequence ID" value="NZ_FQWQ01000004.1"/>
</dbReference>
<dbReference type="EMBL" id="FQWQ01000004">
    <property type="protein sequence ID" value="SHH76433.1"/>
    <property type="molecule type" value="Genomic_DNA"/>
</dbReference>
<evidence type="ECO:0000256" key="1">
    <source>
        <dbReference type="PROSITE-ProRule" id="PRU00339"/>
    </source>
</evidence>
<dbReference type="PANTHER" id="PTHR12558">
    <property type="entry name" value="CELL DIVISION CYCLE 16,23,27"/>
    <property type="match status" value="1"/>
</dbReference>
<feature type="repeat" description="TPR" evidence="1">
    <location>
        <begin position="204"/>
        <end position="237"/>
    </location>
</feature>
<feature type="repeat" description="TPR" evidence="1">
    <location>
        <begin position="411"/>
        <end position="444"/>
    </location>
</feature>
<name>A0A1M5VND3_9BACT</name>
<feature type="chain" id="PRO_5013110381" evidence="2">
    <location>
        <begin position="31"/>
        <end position="535"/>
    </location>
</feature>
<dbReference type="Proteomes" id="UP000184212">
    <property type="component" value="Unassembled WGS sequence"/>
</dbReference>
<proteinExistence type="predicted"/>
<dbReference type="PANTHER" id="PTHR12558:SF13">
    <property type="entry name" value="CELL DIVISION CYCLE PROTEIN 27 HOMOLOG"/>
    <property type="match status" value="1"/>
</dbReference>
<accession>A0A1M5VND3</accession>
<feature type="signal peptide" evidence="2">
    <location>
        <begin position="1"/>
        <end position="30"/>
    </location>
</feature>
<dbReference type="STRING" id="947013.SAMN04488109_5223"/>
<dbReference type="InterPro" id="IPR011990">
    <property type="entry name" value="TPR-like_helical_dom_sf"/>
</dbReference>
<protein>
    <submittedName>
        <fullName evidence="3">Tetratricopeptide repeat-containing protein</fullName>
    </submittedName>
</protein>
<feature type="repeat" description="TPR" evidence="1">
    <location>
        <begin position="66"/>
        <end position="99"/>
    </location>
</feature>
<feature type="repeat" description="TPR" evidence="1">
    <location>
        <begin position="342"/>
        <end position="375"/>
    </location>
</feature>
<sequence>MKKRFEVANSASLKPFLLAMALLVFVAARAQQDPEVTKGLRLIELDKPGAAVTSLQKAVSTSATPAVLYYYLGYAQIKNGEREKAKETFTKGIGADEKQPLNYVGKGLIALQEKQATDAKALFDKALTMTKSKDAVVLRAVAEAYLSTSQTAKEAMSLLEKAKKLDETSSETEVLIGDAFLAVNNGGSAVSAYERGAKLDPKSAKPHYKIGLVYLRSQNVPVAEEAFNKAISIDPDYALAYKELGELYYLAKDGPKAVKAYEKYLEHTEKADAAQLRYAFFLFMAKDFAKANTVFAKLTTKSDVTPTTLKYAAYSLFESKELEKSQQMFEKYFALQNEKAEASDFAYFGKLLVELKKDSLALLNFQKSLDLEPKQMEIRQIQSDMLLKNKKYAEAVPALKALMGLRAKPLSADYYNIGRAYYFTDQFPQADTAFTKLIEMQPNMAVGYLWEGRTKASLDPETETGLAKPYYESLVEKSIATPEKSKKDLIEAYSYLGYYYFLKADRKQAKTFFDKVLALDPNDQKALTALEELKK</sequence>